<dbReference type="InterPro" id="IPR047768">
    <property type="entry name" value="Tn5p-like"/>
</dbReference>
<dbReference type="OrthoDB" id="29815at2"/>
<dbReference type="PANTHER" id="PTHR37319">
    <property type="entry name" value="TRANSPOSASE"/>
    <property type="match status" value="1"/>
</dbReference>
<reference evidence="2 3" key="1">
    <citation type="submission" date="2018-05" db="EMBL/GenBank/DDBJ databases">
        <title>The draft genome of strain NS-104.</title>
        <authorList>
            <person name="Hang P."/>
            <person name="Jiang J."/>
        </authorList>
    </citation>
    <scope>NUCLEOTIDE SEQUENCE [LARGE SCALE GENOMIC DNA]</scope>
    <source>
        <strain evidence="2 3">NS-104</strain>
    </source>
</reference>
<dbReference type="InterPro" id="IPR054836">
    <property type="entry name" value="Tn5_transposase"/>
</dbReference>
<evidence type="ECO:0000259" key="1">
    <source>
        <dbReference type="Pfam" id="PF14706"/>
    </source>
</evidence>
<accession>A0A2U2DFK9</accession>
<dbReference type="InterPro" id="IPR038215">
    <property type="entry name" value="TN5-like_N_sf"/>
</dbReference>
<evidence type="ECO:0000313" key="3">
    <source>
        <dbReference type="Proteomes" id="UP000245252"/>
    </source>
</evidence>
<dbReference type="NCBIfam" id="NF033590">
    <property type="entry name" value="transpos_IS4_3"/>
    <property type="match status" value="1"/>
</dbReference>
<name>A0A2U2DFK9_9HYPH</name>
<dbReference type="InterPro" id="IPR014735">
    <property type="entry name" value="Transposase_Tn5-like_N"/>
</dbReference>
<sequence length="481" mass="52944">MSKDTEAGGAGWLGDEVVSAGLPDKRLARRLHRLLDQMSAAPGQPVPAACGDWAATKAAYRFFDNPRVTEHGVMAGHFAATAMRVAASEGPILVLQDTTEFIYSRAQPGKIGFTKTINAGAYKAGQPNVRTLCGMLMHSSLAVTLTGTPLGLTAVKFWTRKKFKGTWTLKRHVNPTRVPIETKESYRWLENLRQSIALVGAPERCVHVGDRESDIYELFCLAQDLGTRFLVRVQTNRLAAAPGDAEPERGAHRVFEQLSAAPWAGRHCVKIGQDETACVHVKFATIETMPPVGKQKRYSPQLLTYVHALEIDPPADRPPIDWKLVTNLPVDDLAAAVEKLGWYALRWKAEVFHKVMKSGCRAEAARLETAERLAKFLALIAVVSWRIFFLTMSARAKPSATPDSVLTGAEIAALERIDAARTRPRLQRSTLAAYLLQIAMLGGYLARNHDPPPGNMVVWRGLTRLHDIAFGISIGARQRYG</sequence>
<dbReference type="InterPro" id="IPR012337">
    <property type="entry name" value="RNaseH-like_sf"/>
</dbReference>
<dbReference type="SUPFAM" id="SSF53098">
    <property type="entry name" value="Ribonuclease H-like"/>
    <property type="match status" value="1"/>
</dbReference>
<dbReference type="Gene3D" id="3.90.350.10">
    <property type="entry name" value="Transposase Inhibitor Protein From Tn5, Chain A, domain 1"/>
    <property type="match status" value="1"/>
</dbReference>
<proteinExistence type="predicted"/>
<dbReference type="EMBL" id="QFBC01000037">
    <property type="protein sequence ID" value="PWE52106.1"/>
    <property type="molecule type" value="Genomic_DNA"/>
</dbReference>
<gene>
    <name evidence="2" type="ORF">DEM27_32870</name>
</gene>
<dbReference type="InterPro" id="IPR014737">
    <property type="entry name" value="Transposase_Tn5-like_C"/>
</dbReference>
<dbReference type="AlphaFoldDB" id="A0A2U2DFK9"/>
<dbReference type="Pfam" id="PF14706">
    <property type="entry name" value="Tnp_DNA_bind"/>
    <property type="match status" value="1"/>
</dbReference>
<feature type="domain" description="Transposase Tn5-like N-terminal" evidence="1">
    <location>
        <begin position="11"/>
        <end position="68"/>
    </location>
</feature>
<dbReference type="Proteomes" id="UP000245252">
    <property type="component" value="Unassembled WGS sequence"/>
</dbReference>
<comment type="caution">
    <text evidence="2">The sequence shown here is derived from an EMBL/GenBank/DDBJ whole genome shotgun (WGS) entry which is preliminary data.</text>
</comment>
<organism evidence="2 3">
    <name type="scientific">Metarhizobium album</name>
    <dbReference type="NCBI Taxonomy" id="2182425"/>
    <lineage>
        <taxon>Bacteria</taxon>
        <taxon>Pseudomonadati</taxon>
        <taxon>Pseudomonadota</taxon>
        <taxon>Alphaproteobacteria</taxon>
        <taxon>Hyphomicrobiales</taxon>
        <taxon>Rhizobiaceae</taxon>
        <taxon>Metarhizobium</taxon>
    </lineage>
</organism>
<dbReference type="RefSeq" id="WP_109462438.1">
    <property type="nucleotide sequence ID" value="NZ_QFBC01000037.1"/>
</dbReference>
<evidence type="ECO:0000313" key="2">
    <source>
        <dbReference type="EMBL" id="PWE52106.1"/>
    </source>
</evidence>
<keyword evidence="3" id="KW-1185">Reference proteome</keyword>
<dbReference type="PANTHER" id="PTHR37319:SF1">
    <property type="entry name" value="TRANSPOSASE TN5 DIMERISATION DOMAIN-CONTAINING PROTEIN"/>
    <property type="match status" value="1"/>
</dbReference>
<protein>
    <submittedName>
        <fullName evidence="2">IS4 family transposase</fullName>
    </submittedName>
</protein>
<dbReference type="Gene3D" id="1.10.740.10">
    <property type="entry name" value="Transferase Inhibitor Protein From Tn5, Chain"/>
    <property type="match status" value="1"/>
</dbReference>
<dbReference type="Gene3D" id="1.10.246.40">
    <property type="entry name" value="Tn5 transposase, domain 1"/>
    <property type="match status" value="1"/>
</dbReference>